<dbReference type="GO" id="GO:0016020">
    <property type="term" value="C:membrane"/>
    <property type="evidence" value="ECO:0007669"/>
    <property type="project" value="UniProtKB-SubCell"/>
</dbReference>
<reference evidence="9" key="1">
    <citation type="journal article" date="2010" name="Genome Biol.">
        <title>Genome sequence of the necrotrophic plant pathogen Pythium ultimum reveals original pathogenicity mechanisms and effector repertoire.</title>
        <authorList>
            <person name="Levesque C.A."/>
            <person name="Brouwer H."/>
            <person name="Cano L."/>
            <person name="Hamilton J.P."/>
            <person name="Holt C."/>
            <person name="Huitema E."/>
            <person name="Raffaele S."/>
            <person name="Robideau G.P."/>
            <person name="Thines M."/>
            <person name="Win J."/>
            <person name="Zerillo M.M."/>
            <person name="Beakes G.W."/>
            <person name="Boore J.L."/>
            <person name="Busam D."/>
            <person name="Dumas B."/>
            <person name="Ferriera S."/>
            <person name="Fuerstenberg S.I."/>
            <person name="Gachon C.M."/>
            <person name="Gaulin E."/>
            <person name="Govers F."/>
            <person name="Grenville-Briggs L."/>
            <person name="Horner N."/>
            <person name="Hostetler J."/>
            <person name="Jiang R.H."/>
            <person name="Johnson J."/>
            <person name="Krajaejun T."/>
            <person name="Lin H."/>
            <person name="Meijer H.J."/>
            <person name="Moore B."/>
            <person name="Morris P."/>
            <person name="Phuntmart V."/>
            <person name="Puiu D."/>
            <person name="Shetty J."/>
            <person name="Stajich J.E."/>
            <person name="Tripathy S."/>
            <person name="Wawra S."/>
            <person name="van West P."/>
            <person name="Whitty B.R."/>
            <person name="Coutinho P.M."/>
            <person name="Henrissat B."/>
            <person name="Martin F."/>
            <person name="Thomas P.D."/>
            <person name="Tyler B.M."/>
            <person name="De Vries R.P."/>
            <person name="Kamoun S."/>
            <person name="Yandell M."/>
            <person name="Tisserat N."/>
            <person name="Buell C.R."/>
        </authorList>
    </citation>
    <scope>NUCLEOTIDE SEQUENCE</scope>
    <source>
        <strain evidence="9">DAOM:BR144</strain>
    </source>
</reference>
<feature type="transmembrane region" description="Helical" evidence="5">
    <location>
        <begin position="306"/>
        <end position="323"/>
    </location>
</feature>
<name>K3WTF7_GLOUD</name>
<feature type="domain" description="Golgi pH regulator conserved" evidence="7">
    <location>
        <begin position="153"/>
        <end position="219"/>
    </location>
</feature>
<evidence type="ECO:0000259" key="7">
    <source>
        <dbReference type="Pfam" id="PF12537"/>
    </source>
</evidence>
<evidence type="ECO:0000256" key="2">
    <source>
        <dbReference type="ARBA" id="ARBA00022692"/>
    </source>
</evidence>
<dbReference type="OMA" id="FSVYCVY"/>
<evidence type="ECO:0000256" key="1">
    <source>
        <dbReference type="ARBA" id="ARBA00004141"/>
    </source>
</evidence>
<dbReference type="InterPro" id="IPR025969">
    <property type="entry name" value="ABA_GPCR_dom"/>
</dbReference>
<evidence type="ECO:0000313" key="8">
    <source>
        <dbReference type="EnsemblProtists" id="PYU1_T008251"/>
    </source>
</evidence>
<keyword evidence="2 5" id="KW-0812">Transmembrane</keyword>
<feature type="transmembrane region" description="Helical" evidence="5">
    <location>
        <begin position="119"/>
        <end position="138"/>
    </location>
</feature>
<dbReference type="eggNOG" id="KOG2417">
    <property type="taxonomic scope" value="Eukaryota"/>
</dbReference>
<evidence type="ECO:0000256" key="5">
    <source>
        <dbReference type="SAM" id="Phobius"/>
    </source>
</evidence>
<keyword evidence="9" id="KW-1185">Reference proteome</keyword>
<dbReference type="Pfam" id="PF12537">
    <property type="entry name" value="GPHR_N"/>
    <property type="match status" value="1"/>
</dbReference>
<keyword evidence="3 5" id="KW-1133">Transmembrane helix</keyword>
<dbReference type="Pfam" id="PF12430">
    <property type="entry name" value="ABA_GPCR"/>
    <property type="match status" value="1"/>
</dbReference>
<dbReference type="VEuPathDB" id="FungiDB:PYU1_G008235"/>
<feature type="transmembrane region" description="Helical" evidence="5">
    <location>
        <begin position="449"/>
        <end position="468"/>
    </location>
</feature>
<protein>
    <recommendedName>
        <fullName evidence="10">Abscisic acid G-protein coupled receptor-like domain-containing protein</fullName>
    </recommendedName>
</protein>
<feature type="transmembrane region" description="Helical" evidence="5">
    <location>
        <begin position="89"/>
        <end position="107"/>
    </location>
</feature>
<dbReference type="PANTHER" id="PTHR15948">
    <property type="entry name" value="G-PROTEIN COUPLED RECEPTOR 89-RELATED"/>
    <property type="match status" value="1"/>
</dbReference>
<feature type="transmembrane region" description="Helical" evidence="5">
    <location>
        <begin position="403"/>
        <end position="422"/>
    </location>
</feature>
<dbReference type="STRING" id="431595.K3WTF7"/>
<dbReference type="Proteomes" id="UP000019132">
    <property type="component" value="Unassembled WGS sequence"/>
</dbReference>
<dbReference type="EMBL" id="GL376619">
    <property type="status" value="NOT_ANNOTATED_CDS"/>
    <property type="molecule type" value="Genomic_DNA"/>
</dbReference>
<feature type="domain" description="Abscisic acid G-protein coupled receptor-like" evidence="6">
    <location>
        <begin position="298"/>
        <end position="467"/>
    </location>
</feature>
<feature type="transmembrane region" description="Helical" evidence="5">
    <location>
        <begin position="158"/>
        <end position="183"/>
    </location>
</feature>
<comment type="subcellular location">
    <subcellularLocation>
        <location evidence="1">Membrane</location>
        <topology evidence="1">Multi-pass membrane protein</topology>
    </subcellularLocation>
</comment>
<dbReference type="HOGENOM" id="CLU_030540_1_0_1"/>
<dbReference type="EnsemblProtists" id="PYU1_T008251">
    <property type="protein sequence ID" value="PYU1_T008251"/>
    <property type="gene ID" value="PYU1_G008235"/>
</dbReference>
<sequence length="487" mass="55659">MGPVFEGASALPLHDACVLLASWLAFFAFARAFFTWWLFRDYEVKAASTQLLFSLSVTFSFSIFEMVLFELLDVMHVASRQWVWRVDLLAMTYLIVLVLPLTLFYTAAREYGFARRHAALTACALFAAYLYGFWRLGAALEDDLPKTSVEALFSMRNLVSRVSLLGVIFMAILSGFGAVNCPYEYLSFFWRRIAEDDIQFLEKRLRHNMDMLLAKKKRLAFETRAAQRPSSSSAPSSGAFSTASWLSKAMGLLQRSAAPSEASYRRSLQVEIASLEELGRELFLEIHDMRDVQDRSLRARTLRGRVFNFFGYVLSVFCVYKMLMSTVNVVFRRNREKDPITDAIEKILYIWPSIALWINIRFLSEMASLGLVGVLVFTQTRGFLLTLLKMFRAWSSIVSSNSVGLWLAHLTGMYFVSSFVLMRMNLSPTHRQRIDEVLGDIQFQVFHRYFDMMFVVSALCSVAALALLKFSKASRVTNDYGAHDKFP</sequence>
<dbReference type="InterPro" id="IPR022535">
    <property type="entry name" value="Golgi_pH-regulator_cons_dom"/>
</dbReference>
<accession>K3WTF7</accession>
<dbReference type="InParanoid" id="K3WTF7"/>
<dbReference type="InterPro" id="IPR015672">
    <property type="entry name" value="GPHR/GTG"/>
</dbReference>
<feature type="transmembrane region" description="Helical" evidence="5">
    <location>
        <begin position="20"/>
        <end position="39"/>
    </location>
</feature>
<evidence type="ECO:0008006" key="10">
    <source>
        <dbReference type="Google" id="ProtNLM"/>
    </source>
</evidence>
<evidence type="ECO:0000256" key="3">
    <source>
        <dbReference type="ARBA" id="ARBA00022989"/>
    </source>
</evidence>
<keyword evidence="4 5" id="KW-0472">Membrane</keyword>
<dbReference type="PANTHER" id="PTHR15948:SF0">
    <property type="entry name" value="GOLGI PH REGULATOR A-RELATED"/>
    <property type="match status" value="1"/>
</dbReference>
<proteinExistence type="predicted"/>
<dbReference type="AlphaFoldDB" id="K3WTF7"/>
<reference evidence="9" key="2">
    <citation type="submission" date="2010-04" db="EMBL/GenBank/DDBJ databases">
        <authorList>
            <person name="Buell R."/>
            <person name="Hamilton J."/>
            <person name="Hostetler J."/>
        </authorList>
    </citation>
    <scope>NUCLEOTIDE SEQUENCE [LARGE SCALE GENOMIC DNA]</scope>
    <source>
        <strain evidence="9">DAOM:BR144</strain>
    </source>
</reference>
<feature type="transmembrane region" description="Helical" evidence="5">
    <location>
        <begin position="51"/>
        <end position="69"/>
    </location>
</feature>
<reference evidence="8" key="3">
    <citation type="submission" date="2015-02" db="UniProtKB">
        <authorList>
            <consortium name="EnsemblProtists"/>
        </authorList>
    </citation>
    <scope>IDENTIFICATION</scope>
    <source>
        <strain evidence="8">DAOM BR144</strain>
    </source>
</reference>
<evidence type="ECO:0000313" key="9">
    <source>
        <dbReference type="Proteomes" id="UP000019132"/>
    </source>
</evidence>
<organism evidence="8 9">
    <name type="scientific">Globisporangium ultimum (strain ATCC 200006 / CBS 805.95 / DAOM BR144)</name>
    <name type="common">Pythium ultimum</name>
    <dbReference type="NCBI Taxonomy" id="431595"/>
    <lineage>
        <taxon>Eukaryota</taxon>
        <taxon>Sar</taxon>
        <taxon>Stramenopiles</taxon>
        <taxon>Oomycota</taxon>
        <taxon>Peronosporomycetes</taxon>
        <taxon>Pythiales</taxon>
        <taxon>Pythiaceae</taxon>
        <taxon>Globisporangium</taxon>
    </lineage>
</organism>
<evidence type="ECO:0000256" key="4">
    <source>
        <dbReference type="ARBA" id="ARBA00023136"/>
    </source>
</evidence>
<evidence type="ECO:0000259" key="6">
    <source>
        <dbReference type="Pfam" id="PF12430"/>
    </source>
</evidence>